<reference evidence="2" key="1">
    <citation type="journal article" date="2014" name="Nat. Commun.">
        <title>The emerging biofuel crop Camelina sativa retains a highly undifferentiated hexaploid genome structure.</title>
        <authorList>
            <person name="Kagale S."/>
            <person name="Koh C."/>
            <person name="Nixon J."/>
            <person name="Bollina V."/>
            <person name="Clarke W.E."/>
            <person name="Tuteja R."/>
            <person name="Spillane C."/>
            <person name="Robinson S.J."/>
            <person name="Links M.G."/>
            <person name="Clarke C."/>
            <person name="Higgins E.E."/>
            <person name="Huebert T."/>
            <person name="Sharpe A.G."/>
            <person name="Parkin I.A."/>
        </authorList>
    </citation>
    <scope>NUCLEOTIDE SEQUENCE [LARGE SCALE GENOMIC DNA]</scope>
    <source>
        <strain evidence="2">cv. DH55</strain>
    </source>
</reference>
<protein>
    <submittedName>
        <fullName evidence="3">Protein LAZY 1-like</fullName>
    </submittedName>
</protein>
<dbReference type="RefSeq" id="XP_010514386.1">
    <property type="nucleotide sequence ID" value="XM_010516084.2"/>
</dbReference>
<name>A0ABM0ZDW1_CAMSA</name>
<evidence type="ECO:0000313" key="3">
    <source>
        <dbReference type="RefSeq" id="XP_010514386.1"/>
    </source>
</evidence>
<sequence length="295" mass="33458">MKLLNWMRTRTQNGLDPSKDFKGGFGCLGAQISSDVQDIRTNSFSFSGPSHDKNLPKFEEKLRFDEDGFCGFLAIGTLGTDPETPKFSATFAEEDVTGEKKEMAKLITEKLDKFLKECPEDISSKPVERSNAKEDKDFHACPQQDYDQFPSSIELTERSNGRVKKKKSLLTSLFKRTQPVQGESSIEKHGTKDVIKKVFEKIHGASSKKARNDDEDSKPKKKDLIRKSAQTNRRKVHPVLFTPIRDHNELDDRRKVDLKVPSLTGGFLGASSISDANRKREKWIKTDTEYLVLEL</sequence>
<proteinExistence type="predicted"/>
<feature type="region of interest" description="Disordered" evidence="1">
    <location>
        <begin position="124"/>
        <end position="143"/>
    </location>
</feature>
<dbReference type="GeneID" id="104790352"/>
<accession>A0ABM0ZDW1</accession>
<evidence type="ECO:0000313" key="2">
    <source>
        <dbReference type="Proteomes" id="UP000694864"/>
    </source>
</evidence>
<dbReference type="PANTHER" id="PTHR34959">
    <property type="entry name" value="PROTEIN LAZY 1"/>
    <property type="match status" value="1"/>
</dbReference>
<evidence type="ECO:0000256" key="1">
    <source>
        <dbReference type="SAM" id="MobiDB-lite"/>
    </source>
</evidence>
<keyword evidence="2" id="KW-1185">Reference proteome</keyword>
<dbReference type="PANTHER" id="PTHR34959:SF12">
    <property type="entry name" value="LAZY1"/>
    <property type="match status" value="1"/>
</dbReference>
<gene>
    <name evidence="3" type="primary">LOC104790352</name>
</gene>
<dbReference type="Proteomes" id="UP000694864">
    <property type="component" value="Chromosome 6"/>
</dbReference>
<reference evidence="3" key="2">
    <citation type="submission" date="2025-08" db="UniProtKB">
        <authorList>
            <consortium name="RefSeq"/>
        </authorList>
    </citation>
    <scope>IDENTIFICATION</scope>
    <source>
        <tissue evidence="3">Leaf</tissue>
    </source>
</reference>
<feature type="region of interest" description="Disordered" evidence="1">
    <location>
        <begin position="204"/>
        <end position="232"/>
    </location>
</feature>
<organism evidence="2 3">
    <name type="scientific">Camelina sativa</name>
    <name type="common">False flax</name>
    <name type="synonym">Myagrum sativum</name>
    <dbReference type="NCBI Taxonomy" id="90675"/>
    <lineage>
        <taxon>Eukaryota</taxon>
        <taxon>Viridiplantae</taxon>
        <taxon>Streptophyta</taxon>
        <taxon>Embryophyta</taxon>
        <taxon>Tracheophyta</taxon>
        <taxon>Spermatophyta</taxon>
        <taxon>Magnoliopsida</taxon>
        <taxon>eudicotyledons</taxon>
        <taxon>Gunneridae</taxon>
        <taxon>Pentapetalae</taxon>
        <taxon>rosids</taxon>
        <taxon>malvids</taxon>
        <taxon>Brassicales</taxon>
        <taxon>Brassicaceae</taxon>
        <taxon>Camelineae</taxon>
        <taxon>Camelina</taxon>
    </lineage>
</organism>
<dbReference type="InterPro" id="IPR038928">
    <property type="entry name" value="LAZY1"/>
</dbReference>
<feature type="compositionally biased region" description="Basic and acidic residues" evidence="1">
    <location>
        <begin position="124"/>
        <end position="139"/>
    </location>
</feature>